<protein>
    <recommendedName>
        <fullName evidence="1">DNA-directed RNA polymerase</fullName>
        <ecNumber evidence="1">2.7.7.6</ecNumber>
    </recommendedName>
</protein>
<dbReference type="GO" id="GO:0032549">
    <property type="term" value="F:ribonucleoside binding"/>
    <property type="evidence" value="ECO:0007669"/>
    <property type="project" value="InterPro"/>
</dbReference>
<dbReference type="GO" id="GO:0003899">
    <property type="term" value="F:DNA-directed RNA polymerase activity"/>
    <property type="evidence" value="ECO:0007669"/>
    <property type="project" value="UniProtKB-EC"/>
</dbReference>
<feature type="domain" description="DNA-directed RNA polymerase subunit 2 hybrid-binding" evidence="6">
    <location>
        <begin position="17"/>
        <end position="173"/>
    </location>
</feature>
<evidence type="ECO:0000256" key="5">
    <source>
        <dbReference type="ARBA" id="ARBA00023163"/>
    </source>
</evidence>
<organism evidence="7">
    <name type="scientific">marine sediment metagenome</name>
    <dbReference type="NCBI Taxonomy" id="412755"/>
    <lineage>
        <taxon>unclassified sequences</taxon>
        <taxon>metagenomes</taxon>
        <taxon>ecological metagenomes</taxon>
    </lineage>
</organism>
<keyword evidence="3" id="KW-0808">Transferase</keyword>
<accession>A0A0F9CM63</accession>
<proteinExistence type="predicted"/>
<feature type="non-terminal residue" evidence="7">
    <location>
        <position position="1"/>
    </location>
</feature>
<dbReference type="GO" id="GO:0000428">
    <property type="term" value="C:DNA-directed RNA polymerase complex"/>
    <property type="evidence" value="ECO:0007669"/>
    <property type="project" value="UniProtKB-KW"/>
</dbReference>
<dbReference type="AlphaFoldDB" id="A0A0F9CM63"/>
<dbReference type="GO" id="GO:0003677">
    <property type="term" value="F:DNA binding"/>
    <property type="evidence" value="ECO:0007669"/>
    <property type="project" value="InterPro"/>
</dbReference>
<dbReference type="SUPFAM" id="SSF64484">
    <property type="entry name" value="beta and beta-prime subunits of DNA dependent RNA-polymerase"/>
    <property type="match status" value="1"/>
</dbReference>
<comment type="caution">
    <text evidence="7">The sequence shown here is derived from an EMBL/GenBank/DDBJ whole genome shotgun (WGS) entry which is preliminary data.</text>
</comment>
<dbReference type="Gene3D" id="3.90.1100.10">
    <property type="match status" value="1"/>
</dbReference>
<dbReference type="InterPro" id="IPR007120">
    <property type="entry name" value="DNA-dir_RNAP_su2_dom"/>
</dbReference>
<evidence type="ECO:0000256" key="1">
    <source>
        <dbReference type="ARBA" id="ARBA00012418"/>
    </source>
</evidence>
<dbReference type="EC" id="2.7.7.6" evidence="1"/>
<dbReference type="PANTHER" id="PTHR20856">
    <property type="entry name" value="DNA-DIRECTED RNA POLYMERASE I SUBUNIT 2"/>
    <property type="match status" value="1"/>
</dbReference>
<dbReference type="Gene3D" id="2.40.50.100">
    <property type="match status" value="1"/>
</dbReference>
<dbReference type="Pfam" id="PF00562">
    <property type="entry name" value="RNA_pol_Rpb2_6"/>
    <property type="match status" value="1"/>
</dbReference>
<dbReference type="InterPro" id="IPR014724">
    <property type="entry name" value="RNA_pol_RPB2_OB-fold"/>
</dbReference>
<keyword evidence="5" id="KW-0804">Transcription</keyword>
<keyword evidence="4" id="KW-0548">Nucleotidyltransferase</keyword>
<evidence type="ECO:0000256" key="3">
    <source>
        <dbReference type="ARBA" id="ARBA00022679"/>
    </source>
</evidence>
<evidence type="ECO:0000313" key="7">
    <source>
        <dbReference type="EMBL" id="KKK97751.1"/>
    </source>
</evidence>
<keyword evidence="2" id="KW-0240">DNA-directed RNA polymerase</keyword>
<reference evidence="7" key="1">
    <citation type="journal article" date="2015" name="Nature">
        <title>Complex archaea that bridge the gap between prokaryotes and eukaryotes.</title>
        <authorList>
            <person name="Spang A."/>
            <person name="Saw J.H."/>
            <person name="Jorgensen S.L."/>
            <person name="Zaremba-Niedzwiedzka K."/>
            <person name="Martijn J."/>
            <person name="Lind A.E."/>
            <person name="van Eijk R."/>
            <person name="Schleper C."/>
            <person name="Guy L."/>
            <person name="Ettema T.J."/>
        </authorList>
    </citation>
    <scope>NUCLEOTIDE SEQUENCE</scope>
</reference>
<gene>
    <name evidence="7" type="ORF">LCGC14_2649630</name>
</gene>
<evidence type="ECO:0000256" key="2">
    <source>
        <dbReference type="ARBA" id="ARBA00022478"/>
    </source>
</evidence>
<sequence length="220" mass="23704">GTGIEEVVARDSGAAIMAARGGIIDQVDATRIVVRATEDLSLGDAGVDIYRLRKFQRSNQNTCINQRPLVKVGDTVQKGEVIADGPSTDMGELALGKNVVVAFMPWNGYNYEDSILISERITRDDVFTSIHIEEFEVMARDTKLGQEEITRDIPNVGEEGLKNLDEAGIGAQAEHLAEEARQCLFVSDPKAGDRGVVGGVVGRDHPEGNVLAAAAFDLPR</sequence>
<evidence type="ECO:0000259" key="6">
    <source>
        <dbReference type="Pfam" id="PF00562"/>
    </source>
</evidence>
<dbReference type="Gene3D" id="2.40.50.150">
    <property type="match status" value="1"/>
</dbReference>
<dbReference type="InterPro" id="IPR037033">
    <property type="entry name" value="DNA-dir_RNAP_su2_hyb_sf"/>
</dbReference>
<evidence type="ECO:0000256" key="4">
    <source>
        <dbReference type="ARBA" id="ARBA00022695"/>
    </source>
</evidence>
<dbReference type="FunFam" id="2.40.50.100:FF:000006">
    <property type="entry name" value="DNA-directed RNA polymerase subunit beta"/>
    <property type="match status" value="1"/>
</dbReference>
<dbReference type="EMBL" id="LAZR01045911">
    <property type="protein sequence ID" value="KKK97751.1"/>
    <property type="molecule type" value="Genomic_DNA"/>
</dbReference>
<dbReference type="InterPro" id="IPR015712">
    <property type="entry name" value="DNA-dir_RNA_pol_su2"/>
</dbReference>
<dbReference type="GO" id="GO:0006351">
    <property type="term" value="P:DNA-templated transcription"/>
    <property type="evidence" value="ECO:0007669"/>
    <property type="project" value="InterPro"/>
</dbReference>
<name>A0A0F9CM63_9ZZZZ</name>
<dbReference type="Gene3D" id="2.40.270.10">
    <property type="entry name" value="DNA-directed RNA polymerase, subunit 2, domain 6"/>
    <property type="match status" value="1"/>
</dbReference>